<organism evidence="2">
    <name type="scientific">Ignisphaera aggregans</name>
    <dbReference type="NCBI Taxonomy" id="334771"/>
    <lineage>
        <taxon>Archaea</taxon>
        <taxon>Thermoproteota</taxon>
        <taxon>Thermoprotei</taxon>
        <taxon>Desulfurococcales</taxon>
        <taxon>Desulfurococcaceae</taxon>
        <taxon>Ignisphaera</taxon>
    </lineage>
</organism>
<evidence type="ECO:0000313" key="1">
    <source>
        <dbReference type="EMBL" id="HGQ35870.1"/>
    </source>
</evidence>
<proteinExistence type="predicted"/>
<sequence length="65" mass="7613">MDSNAATTGWLMRCTACDSTWVLEVSFDIRDTKSIYHYCTKCKRNTFHEVLMRVENKVPQNSKHN</sequence>
<dbReference type="EMBL" id="DTBD01000021">
    <property type="protein sequence ID" value="HGQ64169.1"/>
    <property type="molecule type" value="Genomic_DNA"/>
</dbReference>
<protein>
    <submittedName>
        <fullName evidence="2">Uncharacterized protein</fullName>
    </submittedName>
</protein>
<reference evidence="2" key="1">
    <citation type="journal article" date="2020" name="mSystems">
        <title>Genome- and Community-Level Interaction Insights into Carbon Utilization and Element Cycling Functions of Hydrothermarchaeota in Hydrothermal Sediment.</title>
        <authorList>
            <person name="Zhou Z."/>
            <person name="Liu Y."/>
            <person name="Xu W."/>
            <person name="Pan J."/>
            <person name="Luo Z.H."/>
            <person name="Li M."/>
        </authorList>
    </citation>
    <scope>NUCLEOTIDE SEQUENCE [LARGE SCALE GENOMIC DNA]</scope>
    <source>
        <strain evidence="2">SpSt-637</strain>
        <strain evidence="1">SpSt-667</strain>
    </source>
</reference>
<accession>A0A7C4NKR7</accession>
<gene>
    <name evidence="2" type="ORF">ENU08_02880</name>
    <name evidence="1" type="ORF">ENU41_04235</name>
</gene>
<evidence type="ECO:0000313" key="2">
    <source>
        <dbReference type="EMBL" id="HGQ64169.1"/>
    </source>
</evidence>
<dbReference type="AlphaFoldDB" id="A0A7C4NKR7"/>
<name>A0A7C4NKR7_9CREN</name>
<dbReference type="EMBL" id="DTCK01000026">
    <property type="protein sequence ID" value="HGQ35870.1"/>
    <property type="molecule type" value="Genomic_DNA"/>
</dbReference>
<comment type="caution">
    <text evidence="2">The sequence shown here is derived from an EMBL/GenBank/DDBJ whole genome shotgun (WGS) entry which is preliminary data.</text>
</comment>